<feature type="region of interest" description="Disordered" evidence="1">
    <location>
        <begin position="84"/>
        <end position="123"/>
    </location>
</feature>
<feature type="compositionally biased region" description="Basic and acidic residues" evidence="1">
    <location>
        <begin position="108"/>
        <end position="123"/>
    </location>
</feature>
<organism evidence="2">
    <name type="scientific">Ganoderma boninense</name>
    <dbReference type="NCBI Taxonomy" id="34458"/>
    <lineage>
        <taxon>Eukaryota</taxon>
        <taxon>Fungi</taxon>
        <taxon>Dikarya</taxon>
        <taxon>Basidiomycota</taxon>
        <taxon>Agaricomycotina</taxon>
        <taxon>Agaricomycetes</taxon>
        <taxon>Polyporales</taxon>
        <taxon>Polyporaceae</taxon>
        <taxon>Ganoderma</taxon>
    </lineage>
</organism>
<dbReference type="EC" id="1.-.-.-" evidence="2"/>
<evidence type="ECO:0000256" key="1">
    <source>
        <dbReference type="SAM" id="MobiDB-lite"/>
    </source>
</evidence>
<name>A0A5K1K7K3_9APHY</name>
<dbReference type="EC" id="2.1.1.-" evidence="2"/>
<gene>
    <name evidence="2" type="primary">Q2I0M6</name>
</gene>
<reference evidence="2" key="1">
    <citation type="submission" date="2019-10" db="EMBL/GenBank/DDBJ databases">
        <authorList>
            <person name="Nor Muhammad N."/>
        </authorList>
    </citation>
    <scope>NUCLEOTIDE SEQUENCE</scope>
</reference>
<dbReference type="AlphaFoldDB" id="A0A5K1K7K3"/>
<keyword evidence="2" id="KW-0560">Oxidoreductase</keyword>
<sequence length="123" mass="12920">MPPSSNARKAAPRATKSATTKTRPASHVSPDNLADNLANKLTISDPKGKAKAVHPDSSPQDRQAAAMRAVNAASKSLSTVIESGWKASQSKTSDRTTAASATKAATSARRDLTTLRADQPRKR</sequence>
<keyword evidence="2" id="KW-0503">Monooxygenase</keyword>
<dbReference type="GO" id="GO:0008168">
    <property type="term" value="F:methyltransferase activity"/>
    <property type="evidence" value="ECO:0007669"/>
    <property type="project" value="UniProtKB-KW"/>
</dbReference>
<dbReference type="EMBL" id="LR729984">
    <property type="protein sequence ID" value="VWP02169.1"/>
    <property type="molecule type" value="Genomic_DNA"/>
</dbReference>
<protein>
    <submittedName>
        <fullName evidence="2">Dual O-methyltransferase/FAD-dependent monooxygenase CTB3 (Cercosporin toxin biosynthesis cluster protein 3)</fullName>
        <ecNumber evidence="2">1.-.-.-</ecNumber>
        <ecNumber evidence="2">2.1.1.-</ecNumber>
    </submittedName>
</protein>
<dbReference type="GO" id="GO:0032259">
    <property type="term" value="P:methylation"/>
    <property type="evidence" value="ECO:0007669"/>
    <property type="project" value="UniProtKB-KW"/>
</dbReference>
<feature type="region of interest" description="Disordered" evidence="1">
    <location>
        <begin position="1"/>
        <end position="70"/>
    </location>
</feature>
<keyword evidence="2" id="KW-0489">Methyltransferase</keyword>
<accession>A0A5K1K7K3</accession>
<evidence type="ECO:0000313" key="2">
    <source>
        <dbReference type="EMBL" id="VWP02169.1"/>
    </source>
</evidence>
<dbReference type="GO" id="GO:0004497">
    <property type="term" value="F:monooxygenase activity"/>
    <property type="evidence" value="ECO:0007669"/>
    <property type="project" value="UniProtKB-KW"/>
</dbReference>
<feature type="compositionally biased region" description="Low complexity" evidence="1">
    <location>
        <begin position="95"/>
        <end position="107"/>
    </location>
</feature>
<keyword evidence="2" id="KW-0808">Transferase</keyword>
<proteinExistence type="predicted"/>